<sequence>MMRDTTLDACRHLFLAGLASETTRRVYRAALDQFERWLRPQGKNWLEVTPDDIQAFRDRLLAQVAPPTVGVRLVALRRFYAQLVADRLTTSNPARIVGPSTSGRRRAVDAKLPLTVLLTLPDVRTLVGARDALVLRLLGEAGLRVSEICALRQRDVTRRPDVAATGLGLVVGRGTRRARVVPLSPSLKAALDAYLRLDLPLRQMAQGSEPDAALIQATAANRPIGGRPLTPRCMFNLVRRYGSLLDRPDLNPQMMRRAAARASV</sequence>
<gene>
    <name evidence="8" type="ORF">J8C06_11190</name>
</gene>
<dbReference type="EMBL" id="CP072649">
    <property type="protein sequence ID" value="QUW04359.1"/>
    <property type="molecule type" value="Genomic_DNA"/>
</dbReference>
<evidence type="ECO:0000256" key="2">
    <source>
        <dbReference type="ARBA" id="ARBA00022908"/>
    </source>
</evidence>
<dbReference type="RefSeq" id="WP_211430248.1">
    <property type="nucleotide sequence ID" value="NZ_CP072649.1"/>
</dbReference>
<reference evidence="8 9" key="1">
    <citation type="submission" date="2021-03" db="EMBL/GenBank/DDBJ databases">
        <title>Genomic and phenotypic characterization of Chloracidobacterium isolates provides evidence for multiple species.</title>
        <authorList>
            <person name="Saini M.K."/>
            <person name="Costas A.M.G."/>
            <person name="Tank M."/>
            <person name="Bryant D.A."/>
        </authorList>
    </citation>
    <scope>NUCLEOTIDE SEQUENCE [LARGE SCALE GENOMIC DNA]</scope>
    <source>
        <strain evidence="8 9">BV2-C</strain>
    </source>
</reference>
<organism evidence="8 9">
    <name type="scientific">Chloracidobacterium validum</name>
    <dbReference type="NCBI Taxonomy" id="2821543"/>
    <lineage>
        <taxon>Bacteria</taxon>
        <taxon>Pseudomonadati</taxon>
        <taxon>Acidobacteriota</taxon>
        <taxon>Terriglobia</taxon>
        <taxon>Terriglobales</taxon>
        <taxon>Acidobacteriaceae</taxon>
        <taxon>Chloracidobacterium</taxon>
    </lineage>
</organism>
<evidence type="ECO:0000256" key="3">
    <source>
        <dbReference type="ARBA" id="ARBA00023125"/>
    </source>
</evidence>
<evidence type="ECO:0000313" key="8">
    <source>
        <dbReference type="EMBL" id="QUW04359.1"/>
    </source>
</evidence>
<keyword evidence="3 5" id="KW-0238">DNA-binding</keyword>
<evidence type="ECO:0000259" key="7">
    <source>
        <dbReference type="PROSITE" id="PS51900"/>
    </source>
</evidence>
<dbReference type="Proteomes" id="UP000676506">
    <property type="component" value="Chromosome 2"/>
</dbReference>
<proteinExistence type="inferred from homology"/>
<dbReference type="InterPro" id="IPR044068">
    <property type="entry name" value="CB"/>
</dbReference>
<keyword evidence="9" id="KW-1185">Reference proteome</keyword>
<dbReference type="InterPro" id="IPR013762">
    <property type="entry name" value="Integrase-like_cat_sf"/>
</dbReference>
<protein>
    <submittedName>
        <fullName evidence="8">Site-specific integrase</fullName>
    </submittedName>
</protein>
<dbReference type="Gene3D" id="1.10.443.10">
    <property type="entry name" value="Intergrase catalytic core"/>
    <property type="match status" value="1"/>
</dbReference>
<dbReference type="InterPro" id="IPR050090">
    <property type="entry name" value="Tyrosine_recombinase_XerCD"/>
</dbReference>
<dbReference type="Pfam" id="PF02899">
    <property type="entry name" value="Phage_int_SAM_1"/>
    <property type="match status" value="1"/>
</dbReference>
<dbReference type="Gene3D" id="1.10.150.130">
    <property type="match status" value="1"/>
</dbReference>
<dbReference type="InterPro" id="IPR011010">
    <property type="entry name" value="DNA_brk_join_enz"/>
</dbReference>
<evidence type="ECO:0000259" key="6">
    <source>
        <dbReference type="PROSITE" id="PS51898"/>
    </source>
</evidence>
<keyword evidence="2" id="KW-0229">DNA integration</keyword>
<dbReference type="InterPro" id="IPR002104">
    <property type="entry name" value="Integrase_catalytic"/>
</dbReference>
<dbReference type="Pfam" id="PF00589">
    <property type="entry name" value="Phage_integrase"/>
    <property type="match status" value="1"/>
</dbReference>
<dbReference type="PROSITE" id="PS51898">
    <property type="entry name" value="TYR_RECOMBINASE"/>
    <property type="match status" value="1"/>
</dbReference>
<keyword evidence="4" id="KW-0233">DNA recombination</keyword>
<dbReference type="CDD" id="cd00397">
    <property type="entry name" value="DNA_BRE_C"/>
    <property type="match status" value="1"/>
</dbReference>
<evidence type="ECO:0000256" key="4">
    <source>
        <dbReference type="ARBA" id="ARBA00023172"/>
    </source>
</evidence>
<feature type="domain" description="Core-binding (CB)" evidence="7">
    <location>
        <begin position="5"/>
        <end position="84"/>
    </location>
</feature>
<dbReference type="InterPro" id="IPR010998">
    <property type="entry name" value="Integrase_recombinase_N"/>
</dbReference>
<dbReference type="InterPro" id="IPR004107">
    <property type="entry name" value="Integrase_SAM-like_N"/>
</dbReference>
<evidence type="ECO:0000256" key="1">
    <source>
        <dbReference type="ARBA" id="ARBA00008857"/>
    </source>
</evidence>
<accession>A0ABX8BBP6</accession>
<feature type="domain" description="Tyr recombinase" evidence="6">
    <location>
        <begin position="103"/>
        <end position="264"/>
    </location>
</feature>
<dbReference type="SUPFAM" id="SSF56349">
    <property type="entry name" value="DNA breaking-rejoining enzymes"/>
    <property type="match status" value="1"/>
</dbReference>
<evidence type="ECO:0000313" key="9">
    <source>
        <dbReference type="Proteomes" id="UP000676506"/>
    </source>
</evidence>
<comment type="similarity">
    <text evidence="1">Belongs to the 'phage' integrase family.</text>
</comment>
<evidence type="ECO:0000256" key="5">
    <source>
        <dbReference type="PROSITE-ProRule" id="PRU01248"/>
    </source>
</evidence>
<dbReference type="PANTHER" id="PTHR30349:SF41">
    <property type="entry name" value="INTEGRASE_RECOMBINASE PROTEIN MJ0367-RELATED"/>
    <property type="match status" value="1"/>
</dbReference>
<dbReference type="PANTHER" id="PTHR30349">
    <property type="entry name" value="PHAGE INTEGRASE-RELATED"/>
    <property type="match status" value="1"/>
</dbReference>
<name>A0ABX8BBP6_9BACT</name>
<dbReference type="PROSITE" id="PS51900">
    <property type="entry name" value="CB"/>
    <property type="match status" value="1"/>
</dbReference>